<accession>A0AAN9MD27</accession>
<dbReference type="GO" id="GO:0008168">
    <property type="term" value="F:methyltransferase activity"/>
    <property type="evidence" value="ECO:0007669"/>
    <property type="project" value="UniProtKB-KW"/>
</dbReference>
<evidence type="ECO:0000256" key="2">
    <source>
        <dbReference type="ARBA" id="ARBA00022679"/>
    </source>
</evidence>
<dbReference type="Pfam" id="PF03492">
    <property type="entry name" value="Methyltransf_7"/>
    <property type="match status" value="1"/>
</dbReference>
<organism evidence="5 6">
    <name type="scientific">Canavalia gladiata</name>
    <name type="common">Sword bean</name>
    <name type="synonym">Dolichos gladiatus</name>
    <dbReference type="NCBI Taxonomy" id="3824"/>
    <lineage>
        <taxon>Eukaryota</taxon>
        <taxon>Viridiplantae</taxon>
        <taxon>Streptophyta</taxon>
        <taxon>Embryophyta</taxon>
        <taxon>Tracheophyta</taxon>
        <taxon>Spermatophyta</taxon>
        <taxon>Magnoliopsida</taxon>
        <taxon>eudicotyledons</taxon>
        <taxon>Gunneridae</taxon>
        <taxon>Pentapetalae</taxon>
        <taxon>rosids</taxon>
        <taxon>fabids</taxon>
        <taxon>Fabales</taxon>
        <taxon>Fabaceae</taxon>
        <taxon>Papilionoideae</taxon>
        <taxon>50 kb inversion clade</taxon>
        <taxon>NPAAA clade</taxon>
        <taxon>indigoferoid/millettioid clade</taxon>
        <taxon>Phaseoleae</taxon>
        <taxon>Canavalia</taxon>
    </lineage>
</organism>
<dbReference type="InterPro" id="IPR042086">
    <property type="entry name" value="MeTrfase_capping"/>
</dbReference>
<dbReference type="PANTHER" id="PTHR31009">
    <property type="entry name" value="S-ADENOSYL-L-METHIONINE:CARBOXYL METHYLTRANSFERASE FAMILY PROTEIN"/>
    <property type="match status" value="1"/>
</dbReference>
<evidence type="ECO:0000313" key="5">
    <source>
        <dbReference type="EMBL" id="KAK7351866.1"/>
    </source>
</evidence>
<dbReference type="SUPFAM" id="SSF53335">
    <property type="entry name" value="S-adenosyl-L-methionine-dependent methyltransferases"/>
    <property type="match status" value="1"/>
</dbReference>
<dbReference type="GO" id="GO:0032259">
    <property type="term" value="P:methylation"/>
    <property type="evidence" value="ECO:0007669"/>
    <property type="project" value="UniProtKB-KW"/>
</dbReference>
<evidence type="ECO:0000256" key="4">
    <source>
        <dbReference type="ARBA" id="ARBA00022842"/>
    </source>
</evidence>
<dbReference type="InterPro" id="IPR029063">
    <property type="entry name" value="SAM-dependent_MTases_sf"/>
</dbReference>
<name>A0AAN9MD27_CANGL</name>
<dbReference type="Gene3D" id="3.40.50.150">
    <property type="entry name" value="Vaccinia Virus protein VP39"/>
    <property type="match status" value="1"/>
</dbReference>
<proteinExistence type="predicted"/>
<dbReference type="GO" id="GO:0046872">
    <property type="term" value="F:metal ion binding"/>
    <property type="evidence" value="ECO:0007669"/>
    <property type="project" value="UniProtKB-KW"/>
</dbReference>
<keyword evidence="1" id="KW-0489">Methyltransferase</keyword>
<dbReference type="InterPro" id="IPR005299">
    <property type="entry name" value="MeTrfase_7"/>
</dbReference>
<sequence length="372" mass="42029">MSLVAMAIEQVLHMNGGVGETSYANNSTFQRKVMLTTKHILEDSIMRLYCSTLPNCLKVADLGCSSGPNALLVASNVINVVDAVSQTLNREPPMFQFFLNDLFGNDFNITFKALPEFYKTLQNEKGHKFGPCFFSATPGSFYGRLFPNDSVHFFHSSYSLHWLSKTPDELASAAEPLNKGAIYLTKTSPPAVHKAYFAQFQEDFKFFLRSRSSELLPGGAMVLTFIGRDEKNDLINAWVVIGRALKDMAAEKLIEQRKLDSFNIPSYCPTAEEVRQVIKEEGSFDIQRLETIRTDWVKNINVSSDDSLIDEETRAEGVAKYIRAVAEPILKSEFGEECMDELFRRFKIKIVQLYGVEKLEVPNLVMHITKRS</sequence>
<dbReference type="Gene3D" id="1.10.1200.270">
    <property type="entry name" value="Methyltransferase, alpha-helical capping domain"/>
    <property type="match status" value="1"/>
</dbReference>
<keyword evidence="6" id="KW-1185">Reference proteome</keyword>
<dbReference type="AlphaFoldDB" id="A0AAN9MD27"/>
<keyword evidence="4" id="KW-0460">Magnesium</keyword>
<protein>
    <submittedName>
        <fullName evidence="5">Uncharacterized protein</fullName>
    </submittedName>
</protein>
<evidence type="ECO:0000256" key="1">
    <source>
        <dbReference type="ARBA" id="ARBA00022603"/>
    </source>
</evidence>
<dbReference type="EMBL" id="JAYMYQ010000002">
    <property type="protein sequence ID" value="KAK7351866.1"/>
    <property type="molecule type" value="Genomic_DNA"/>
</dbReference>
<dbReference type="Proteomes" id="UP001367508">
    <property type="component" value="Unassembled WGS sequence"/>
</dbReference>
<comment type="caution">
    <text evidence="5">The sequence shown here is derived from an EMBL/GenBank/DDBJ whole genome shotgun (WGS) entry which is preliminary data.</text>
</comment>
<evidence type="ECO:0000256" key="3">
    <source>
        <dbReference type="ARBA" id="ARBA00022723"/>
    </source>
</evidence>
<keyword evidence="2" id="KW-0808">Transferase</keyword>
<reference evidence="5 6" key="1">
    <citation type="submission" date="2024-01" db="EMBL/GenBank/DDBJ databases">
        <title>The genomes of 5 underutilized Papilionoideae crops provide insights into root nodulation and disease resistanc.</title>
        <authorList>
            <person name="Jiang F."/>
        </authorList>
    </citation>
    <scope>NUCLEOTIDE SEQUENCE [LARGE SCALE GENOMIC DNA]</scope>
    <source>
        <strain evidence="5">LVBAO_FW01</strain>
        <tissue evidence="5">Leaves</tissue>
    </source>
</reference>
<keyword evidence="3" id="KW-0479">Metal-binding</keyword>
<evidence type="ECO:0000313" key="6">
    <source>
        <dbReference type="Proteomes" id="UP001367508"/>
    </source>
</evidence>
<gene>
    <name evidence="5" type="ORF">VNO77_11610</name>
</gene>